<evidence type="ECO:0000313" key="3">
    <source>
        <dbReference type="Proteomes" id="UP000193642"/>
    </source>
</evidence>
<evidence type="ECO:0000313" key="2">
    <source>
        <dbReference type="EMBL" id="ORY48924.1"/>
    </source>
</evidence>
<reference evidence="2 3" key="1">
    <citation type="submission" date="2016-07" db="EMBL/GenBank/DDBJ databases">
        <title>Pervasive Adenine N6-methylation of Active Genes in Fungi.</title>
        <authorList>
            <consortium name="DOE Joint Genome Institute"/>
            <person name="Mondo S.J."/>
            <person name="Dannebaum R.O."/>
            <person name="Kuo R.C."/>
            <person name="Labutti K."/>
            <person name="Haridas S."/>
            <person name="Kuo A."/>
            <person name="Salamov A."/>
            <person name="Ahrendt S.R."/>
            <person name="Lipzen A."/>
            <person name="Sullivan W."/>
            <person name="Andreopoulos W.B."/>
            <person name="Clum A."/>
            <person name="Lindquist E."/>
            <person name="Daum C."/>
            <person name="Ramamoorthy G.K."/>
            <person name="Gryganskyi A."/>
            <person name="Culley D."/>
            <person name="Magnuson J.K."/>
            <person name="James T.Y."/>
            <person name="O'Malley M.A."/>
            <person name="Stajich J.E."/>
            <person name="Spatafora J.W."/>
            <person name="Visel A."/>
            <person name="Grigoriev I.V."/>
        </authorList>
    </citation>
    <scope>NUCLEOTIDE SEQUENCE [LARGE SCALE GENOMIC DNA]</scope>
    <source>
        <strain evidence="2 3">JEL800</strain>
    </source>
</reference>
<proteinExistence type="predicted"/>
<organism evidence="2 3">
    <name type="scientific">Rhizoclosmatium globosum</name>
    <dbReference type="NCBI Taxonomy" id="329046"/>
    <lineage>
        <taxon>Eukaryota</taxon>
        <taxon>Fungi</taxon>
        <taxon>Fungi incertae sedis</taxon>
        <taxon>Chytridiomycota</taxon>
        <taxon>Chytridiomycota incertae sedis</taxon>
        <taxon>Chytridiomycetes</taxon>
        <taxon>Chytridiales</taxon>
        <taxon>Chytriomycetaceae</taxon>
        <taxon>Rhizoclosmatium</taxon>
    </lineage>
</organism>
<dbReference type="Proteomes" id="UP000193642">
    <property type="component" value="Unassembled WGS sequence"/>
</dbReference>
<protein>
    <submittedName>
        <fullName evidence="2">Uncharacterized protein</fullName>
    </submittedName>
</protein>
<evidence type="ECO:0000256" key="1">
    <source>
        <dbReference type="SAM" id="MobiDB-lite"/>
    </source>
</evidence>
<keyword evidence="3" id="KW-1185">Reference proteome</keyword>
<sequence>MSSETGRPVMDSALAIEEMFYPDDTVVPHDEKTETPARFSTGSNGPGANVYQTPNQVGKAAEAVGRLKGDMDGTARFIGRSFETPVLHMTGMLYLLSANAVEWIDSAEIAATYFKGIEDVIVGYWMSSGNITVDYIEQGKKFHDLADQIASRRRYDDELLFCIGVKTRTGSERLTTAQALETRLDSFYLAERKDWNETVAAAKNLVHETSTPNA</sequence>
<dbReference type="OrthoDB" id="2139606at2759"/>
<dbReference type="EMBL" id="MCGO01000010">
    <property type="protein sequence ID" value="ORY48924.1"/>
    <property type="molecule type" value="Genomic_DNA"/>
</dbReference>
<accession>A0A1Y2CQ08</accession>
<dbReference type="AlphaFoldDB" id="A0A1Y2CQ08"/>
<name>A0A1Y2CQ08_9FUNG</name>
<comment type="caution">
    <text evidence="2">The sequence shown here is derived from an EMBL/GenBank/DDBJ whole genome shotgun (WGS) entry which is preliminary data.</text>
</comment>
<gene>
    <name evidence="2" type="ORF">BCR33DRAFT_763413</name>
</gene>
<feature type="region of interest" description="Disordered" evidence="1">
    <location>
        <begin position="28"/>
        <end position="51"/>
    </location>
</feature>